<dbReference type="eggNOG" id="ENOG5033FIW">
    <property type="taxonomic scope" value="Bacteria"/>
</dbReference>
<name>R4K792_CLOPA</name>
<evidence type="ECO:0000313" key="2">
    <source>
        <dbReference type="Proteomes" id="UP000013523"/>
    </source>
</evidence>
<keyword evidence="2" id="KW-1185">Reference proteome</keyword>
<dbReference type="HOGENOM" id="CLU_192689_0_0_9"/>
<dbReference type="KEGG" id="cpas:Clopa_1434"/>
<dbReference type="Proteomes" id="UP000013523">
    <property type="component" value="Chromosome"/>
</dbReference>
<dbReference type="EMBL" id="CP003261">
    <property type="protein sequence ID" value="AGK96409.1"/>
    <property type="molecule type" value="Genomic_DNA"/>
</dbReference>
<dbReference type="RefSeq" id="WP_015614731.1">
    <property type="nucleotide sequence ID" value="NC_021182.1"/>
</dbReference>
<dbReference type="PATRIC" id="fig|86416.3.peg.1432"/>
<sequence>MENNQEYPICMCTEIGQGRQIGQGCMVPIKHIWTGSAIIADICTNCGHILSMRVEKPKKFKTKK</sequence>
<organism evidence="1 2">
    <name type="scientific">Clostridium pasteurianum BC1</name>
    <dbReference type="NCBI Taxonomy" id="86416"/>
    <lineage>
        <taxon>Bacteria</taxon>
        <taxon>Bacillati</taxon>
        <taxon>Bacillota</taxon>
        <taxon>Clostridia</taxon>
        <taxon>Eubacteriales</taxon>
        <taxon>Clostridiaceae</taxon>
        <taxon>Clostridium</taxon>
    </lineage>
</organism>
<reference evidence="1 2" key="1">
    <citation type="submission" date="2012-01" db="EMBL/GenBank/DDBJ databases">
        <title>Complete sequence of chromosome of Clostridium pasteurianum BC1.</title>
        <authorList>
            <consortium name="US DOE Joint Genome Institute"/>
            <person name="Lucas S."/>
            <person name="Han J."/>
            <person name="Lapidus A."/>
            <person name="Cheng J.-F."/>
            <person name="Goodwin L."/>
            <person name="Pitluck S."/>
            <person name="Peters L."/>
            <person name="Mikhailova N."/>
            <person name="Teshima H."/>
            <person name="Detter J.C."/>
            <person name="Han C."/>
            <person name="Tapia R."/>
            <person name="Land M."/>
            <person name="Hauser L."/>
            <person name="Kyrpides N."/>
            <person name="Ivanova N."/>
            <person name="Pagani I."/>
            <person name="Dunn J."/>
            <person name="Taghavi S."/>
            <person name="Francis A."/>
            <person name="van der Lelie D."/>
            <person name="Woyke T."/>
        </authorList>
    </citation>
    <scope>NUCLEOTIDE SEQUENCE [LARGE SCALE GENOMIC DNA]</scope>
    <source>
        <strain evidence="1 2">BC1</strain>
    </source>
</reference>
<dbReference type="AlphaFoldDB" id="R4K792"/>
<accession>R4K792</accession>
<proteinExistence type="predicted"/>
<protein>
    <submittedName>
        <fullName evidence="1">Uncharacterized protein</fullName>
    </submittedName>
</protein>
<evidence type="ECO:0000313" key="1">
    <source>
        <dbReference type="EMBL" id="AGK96409.1"/>
    </source>
</evidence>
<dbReference type="OrthoDB" id="47713at2"/>
<gene>
    <name evidence="1" type="ORF">Clopa_1434</name>
</gene>